<dbReference type="EMBL" id="CP067134">
    <property type="protein sequence ID" value="WCR09794.1"/>
    <property type="molecule type" value="Genomic_DNA"/>
</dbReference>
<accession>A0ABY7SRX7</accession>
<dbReference type="RefSeq" id="WP_272857871.1">
    <property type="nucleotide sequence ID" value="NZ_CP067134.1"/>
</dbReference>
<dbReference type="Pfam" id="PF07287">
    <property type="entry name" value="AtuA"/>
    <property type="match status" value="1"/>
</dbReference>
<dbReference type="PANTHER" id="PTHR47472">
    <property type="entry name" value="PROPIONYL-COA CARBOXYLASE"/>
    <property type="match status" value="1"/>
</dbReference>
<evidence type="ECO:0000259" key="1">
    <source>
        <dbReference type="Pfam" id="PF07287"/>
    </source>
</evidence>
<feature type="domain" description="Acyclic terpene utilisation N-terminal" evidence="1">
    <location>
        <begin position="4"/>
        <end position="434"/>
    </location>
</feature>
<dbReference type="InterPro" id="IPR010839">
    <property type="entry name" value="AtuA_N"/>
</dbReference>
<proteinExistence type="predicted"/>
<keyword evidence="3" id="KW-1185">Reference proteome</keyword>
<sequence length="443" mass="46746">MKTVRIGTGAGFSGDRIQPAVQLAAEGNLDFLVFECLAERTIALAQLRRLNDPNAGYDPFLTERMTAVLPDCARTGVRIVSNMGAANPLAAGRETARIAKALGLSLKIAVITGDDILEAVRQGHAGPEASALYDHLGNRVISANAYIGAFPIAAALDEGADVVITGRAADPALFMGPLIHSFGWKPQQCELLGRGVLTGHLLECGAQVTGGYFADPGVKDVPALVDVGFPIGEVDETGGVVISKLEGTGGSVSPATVAEQLLYEVHDPTRYYQPDVIADFSKVEIMSVRENVIRLSGASGTKKTGMLKASVGYRDGFQGEGQISYAGPNAVRRAQLAGEIIETRLRRHDGYRDLRIDLIGINSVLGCDLSTGADPYEVRLRCTARADDKALAERVGREVEALYLNGPAGGGGATASTRETVAIAPVLVPETTIELITQWLEAP</sequence>
<protein>
    <submittedName>
        <fullName evidence="2">DUF1446 domain-containing protein</fullName>
    </submittedName>
</protein>
<dbReference type="Proteomes" id="UP001218412">
    <property type="component" value="Chromosome"/>
</dbReference>
<dbReference type="PANTHER" id="PTHR47472:SF1">
    <property type="entry name" value="DUF1446-DOMAIN-CONTAINING PROTEIN"/>
    <property type="match status" value="1"/>
</dbReference>
<reference evidence="2 3" key="1">
    <citation type="submission" date="2021-01" db="EMBL/GenBank/DDBJ databases">
        <title>Biogeographic distribution of Paracoccus.</title>
        <authorList>
            <person name="Hollensteiner J."/>
            <person name="Leineberger J."/>
            <person name="Brinkhoff T."/>
            <person name="Daniel R."/>
        </authorList>
    </citation>
    <scope>NUCLEOTIDE SEQUENCE [LARGE SCALE GENOMIC DNA]</scope>
    <source>
        <strain evidence="2 3">LMG25392</strain>
    </source>
</reference>
<name>A0ABY7SRX7_9RHOB</name>
<organism evidence="2 3">
    <name type="scientific">Paracoccus stylophorae</name>
    <dbReference type="NCBI Taxonomy" id="659350"/>
    <lineage>
        <taxon>Bacteria</taxon>
        <taxon>Pseudomonadati</taxon>
        <taxon>Pseudomonadota</taxon>
        <taxon>Alphaproteobacteria</taxon>
        <taxon>Rhodobacterales</taxon>
        <taxon>Paracoccaceae</taxon>
        <taxon>Paracoccus</taxon>
    </lineage>
</organism>
<evidence type="ECO:0000313" key="3">
    <source>
        <dbReference type="Proteomes" id="UP001218412"/>
    </source>
</evidence>
<evidence type="ECO:0000313" key="2">
    <source>
        <dbReference type="EMBL" id="WCR09794.1"/>
    </source>
</evidence>
<gene>
    <name evidence="2" type="ORF">JHW45_11950</name>
</gene>